<evidence type="ECO:0000313" key="2">
    <source>
        <dbReference type="Proteomes" id="UP000626109"/>
    </source>
</evidence>
<evidence type="ECO:0000313" key="1">
    <source>
        <dbReference type="EMBL" id="CAE8673186.1"/>
    </source>
</evidence>
<accession>A0A813JC49</accession>
<protein>
    <submittedName>
        <fullName evidence="1">Uncharacterized protein</fullName>
    </submittedName>
</protein>
<reference evidence="1" key="1">
    <citation type="submission" date="2021-02" db="EMBL/GenBank/DDBJ databases">
        <authorList>
            <person name="Dougan E. K."/>
            <person name="Rhodes N."/>
            <person name="Thang M."/>
            <person name="Chan C."/>
        </authorList>
    </citation>
    <scope>NUCLEOTIDE SEQUENCE</scope>
</reference>
<sequence>MASSSSPSFVAEPVAQAQTLQGAVEEIVAQHSLEESVKMMKLQVDTLVAQQSAEAVNAQVSRALLGEGTSSESGEWNHELLILRFSRSPQEFFDALLGSVELAPWLHALDTAGFAEVVAGLRPSIILVRPEHVRPLVEAIHLQKMTPRASDVFVEPELEGVIKNIVDSLPKKFKVYPRGSLSVPLGLATWDLF</sequence>
<organism evidence="1 2">
    <name type="scientific">Polarella glacialis</name>
    <name type="common">Dinoflagellate</name>
    <dbReference type="NCBI Taxonomy" id="89957"/>
    <lineage>
        <taxon>Eukaryota</taxon>
        <taxon>Sar</taxon>
        <taxon>Alveolata</taxon>
        <taxon>Dinophyceae</taxon>
        <taxon>Suessiales</taxon>
        <taxon>Suessiaceae</taxon>
        <taxon>Polarella</taxon>
    </lineage>
</organism>
<proteinExistence type="predicted"/>
<comment type="caution">
    <text evidence="1">The sequence shown here is derived from an EMBL/GenBank/DDBJ whole genome shotgun (WGS) entry which is preliminary data.</text>
</comment>
<gene>
    <name evidence="1" type="ORF">PGLA2088_LOCUS18411</name>
</gene>
<dbReference type="Proteomes" id="UP000626109">
    <property type="component" value="Unassembled WGS sequence"/>
</dbReference>
<name>A0A813JC49_POLGL</name>
<dbReference type="AlphaFoldDB" id="A0A813JC49"/>
<dbReference type="EMBL" id="CAJNNW010024561">
    <property type="protein sequence ID" value="CAE8673186.1"/>
    <property type="molecule type" value="Genomic_DNA"/>
</dbReference>